<proteinExistence type="predicted"/>
<comment type="caution">
    <text evidence="1">The sequence shown here is derived from an EMBL/GenBank/DDBJ whole genome shotgun (WGS) entry which is preliminary data.</text>
</comment>
<dbReference type="RefSeq" id="WP_146885627.1">
    <property type="nucleotide sequence ID" value="NZ_BJYG01000003.1"/>
</dbReference>
<dbReference type="AlphaFoldDB" id="A0A511XGZ1"/>
<dbReference type="EMBL" id="BJYG01000003">
    <property type="protein sequence ID" value="GEN62216.1"/>
    <property type="molecule type" value="Genomic_DNA"/>
</dbReference>
<reference evidence="1 2" key="1">
    <citation type="submission" date="2019-07" db="EMBL/GenBank/DDBJ databases">
        <title>Whole genome shotgun sequence of Acetobacter oeni NBRC 105207.</title>
        <authorList>
            <person name="Hosoyama A."/>
            <person name="Uohara A."/>
            <person name="Ohji S."/>
            <person name="Ichikawa N."/>
        </authorList>
    </citation>
    <scope>NUCLEOTIDE SEQUENCE [LARGE SCALE GENOMIC DNA]</scope>
    <source>
        <strain evidence="1 2">NBRC 105207</strain>
    </source>
</reference>
<evidence type="ECO:0000313" key="2">
    <source>
        <dbReference type="Proteomes" id="UP000321746"/>
    </source>
</evidence>
<dbReference type="OrthoDB" id="8019751at2"/>
<evidence type="ECO:0000313" key="1">
    <source>
        <dbReference type="EMBL" id="GEN62216.1"/>
    </source>
</evidence>
<gene>
    <name evidence="1" type="ORF">AOE01nite_04400</name>
</gene>
<sequence length="136" mass="14737">MARKPKPSEPHVHIEPSEDKTRATLTLTSGDENIALEMSLADITSLINALGTIRTGMVVNTPAPSIEGVNVVPVRRTNWALQLDRDTQGSVLAFQHPAYGPVGLVITPADATRLTQGLELHRKLNEHTWNMSGPAN</sequence>
<name>A0A511XGZ1_9PROT</name>
<keyword evidence="2" id="KW-1185">Reference proteome</keyword>
<protein>
    <submittedName>
        <fullName evidence="1">Uncharacterized protein</fullName>
    </submittedName>
</protein>
<accession>A0A511XGZ1</accession>
<organism evidence="1 2">
    <name type="scientific">Acetobacter oeni</name>
    <dbReference type="NCBI Taxonomy" id="304077"/>
    <lineage>
        <taxon>Bacteria</taxon>
        <taxon>Pseudomonadati</taxon>
        <taxon>Pseudomonadota</taxon>
        <taxon>Alphaproteobacteria</taxon>
        <taxon>Acetobacterales</taxon>
        <taxon>Acetobacteraceae</taxon>
        <taxon>Acetobacter</taxon>
    </lineage>
</organism>
<dbReference type="Proteomes" id="UP000321746">
    <property type="component" value="Unassembled WGS sequence"/>
</dbReference>